<name>A0ABY9IY79_9ACTN</name>
<gene>
    <name evidence="2" type="ORF">P8A19_35835</name>
</gene>
<protein>
    <submittedName>
        <fullName evidence="2">Uncharacterized protein</fullName>
    </submittedName>
</protein>
<evidence type="ECO:0000313" key="2">
    <source>
        <dbReference type="EMBL" id="WLQ60472.1"/>
    </source>
</evidence>
<keyword evidence="3" id="KW-1185">Reference proteome</keyword>
<sequence length="116" mass="12895">MTWRQLRVLIQHLPPESATMTALRNAMTTEEYEEQARKGRPEEGRWSMTEQLLAGITDSLHQLEYILVAVNSDGKGRKPKRPEPMRRPGVGAPKKAAALTDRGAETLFKLINGGAA</sequence>
<dbReference type="EMBL" id="CP120988">
    <property type="protein sequence ID" value="WLQ60472.1"/>
    <property type="molecule type" value="Genomic_DNA"/>
</dbReference>
<feature type="region of interest" description="Disordered" evidence="1">
    <location>
        <begin position="73"/>
        <end position="97"/>
    </location>
</feature>
<accession>A0ABY9IY79</accession>
<dbReference type="Proteomes" id="UP001235744">
    <property type="component" value="Chromosome"/>
</dbReference>
<evidence type="ECO:0000256" key="1">
    <source>
        <dbReference type="SAM" id="MobiDB-lite"/>
    </source>
</evidence>
<evidence type="ECO:0000313" key="3">
    <source>
        <dbReference type="Proteomes" id="UP001235744"/>
    </source>
</evidence>
<organism evidence="2 3">
    <name type="scientific">Streptomyces poriferorum</name>
    <dbReference type="NCBI Taxonomy" id="2798799"/>
    <lineage>
        <taxon>Bacteria</taxon>
        <taxon>Bacillati</taxon>
        <taxon>Actinomycetota</taxon>
        <taxon>Actinomycetes</taxon>
        <taxon>Kitasatosporales</taxon>
        <taxon>Streptomycetaceae</taxon>
        <taxon>Streptomyces</taxon>
    </lineage>
</organism>
<proteinExistence type="predicted"/>
<reference evidence="2 3" key="1">
    <citation type="submission" date="2023-03" db="EMBL/GenBank/DDBJ databases">
        <title>Isolation and description of six Streptomyces strains from soil environments, able to metabolize different microbial glucans.</title>
        <authorList>
            <person name="Widen T."/>
            <person name="Larsbrink J."/>
        </authorList>
    </citation>
    <scope>NUCLEOTIDE SEQUENCE [LARGE SCALE GENOMIC DNA]</scope>
    <source>
        <strain evidence="2 3">Alt2</strain>
    </source>
</reference>
<dbReference type="RefSeq" id="WP_306069246.1">
    <property type="nucleotide sequence ID" value="NZ_CP120988.1"/>
</dbReference>